<accession>A0A941DBL9</accession>
<gene>
    <name evidence="1" type="ORF">KC207_14235</name>
</gene>
<protein>
    <submittedName>
        <fullName evidence="1">Uncharacterized protein</fullName>
    </submittedName>
</protein>
<dbReference type="RefSeq" id="WP_211603971.1">
    <property type="nucleotide sequence ID" value="NZ_JAGSNF010000020.1"/>
</dbReference>
<evidence type="ECO:0000313" key="2">
    <source>
        <dbReference type="Proteomes" id="UP000677016"/>
    </source>
</evidence>
<dbReference type="EMBL" id="JAGSNF010000020">
    <property type="protein sequence ID" value="MBR7744450.1"/>
    <property type="molecule type" value="Genomic_DNA"/>
</dbReference>
<dbReference type="Proteomes" id="UP000677016">
    <property type="component" value="Unassembled WGS sequence"/>
</dbReference>
<dbReference type="AlphaFoldDB" id="A0A941DBL9"/>
<keyword evidence="2" id="KW-1185">Reference proteome</keyword>
<sequence>MTPTALLAAIPDELLFVGHRDNRSRAKRARGLLAWLEANNCRPTFADLEAERRRRGLAHLARKEGTP</sequence>
<comment type="caution">
    <text evidence="1">The sequence shown here is derived from an EMBL/GenBank/DDBJ whole genome shotgun (WGS) entry which is preliminary data.</text>
</comment>
<evidence type="ECO:0000313" key="1">
    <source>
        <dbReference type="EMBL" id="MBR7744450.1"/>
    </source>
</evidence>
<reference evidence="1" key="1">
    <citation type="submission" date="2021-04" db="EMBL/GenBank/DDBJ databases">
        <title>Phycicoccus avicenniae sp. nov., a novel endophytic actinomycetes isolated from branch of Avicennia mariana.</title>
        <authorList>
            <person name="Tuo L."/>
        </authorList>
    </citation>
    <scope>NUCLEOTIDE SEQUENCE</scope>
    <source>
        <strain evidence="1">BSK3Z-2</strain>
    </source>
</reference>
<organism evidence="1 2">
    <name type="scientific">Phycicoccus avicenniae</name>
    <dbReference type="NCBI Taxonomy" id="2828860"/>
    <lineage>
        <taxon>Bacteria</taxon>
        <taxon>Bacillati</taxon>
        <taxon>Actinomycetota</taxon>
        <taxon>Actinomycetes</taxon>
        <taxon>Micrococcales</taxon>
        <taxon>Intrasporangiaceae</taxon>
        <taxon>Phycicoccus</taxon>
    </lineage>
</organism>
<proteinExistence type="predicted"/>
<name>A0A941DBL9_9MICO</name>